<accession>A0A1M5Q1A5</accession>
<keyword evidence="2" id="KW-1185">Reference proteome</keyword>
<dbReference type="AlphaFoldDB" id="A0A1M5Q1A5"/>
<evidence type="ECO:0000313" key="1">
    <source>
        <dbReference type="EMBL" id="SHH07541.1"/>
    </source>
</evidence>
<proteinExistence type="predicted"/>
<reference evidence="2" key="1">
    <citation type="submission" date="2016-11" db="EMBL/GenBank/DDBJ databases">
        <authorList>
            <person name="Varghese N."/>
            <person name="Submissions S."/>
        </authorList>
    </citation>
    <scope>NUCLEOTIDE SEQUENCE [LARGE SCALE GENOMIC DNA]</scope>
    <source>
        <strain evidence="2">DSM 22638</strain>
    </source>
</reference>
<dbReference type="EMBL" id="FQWL01000010">
    <property type="protein sequence ID" value="SHH07541.1"/>
    <property type="molecule type" value="Genomic_DNA"/>
</dbReference>
<sequence>MVTLVMQCVKEIDFFRNIREIREYEFGVFYFFDGLVISEIKKDVVFNWAMAQKAIDAAYEIIGKDKPIAYISNRINNYSVVPTDWIKFYTNRNQLEFYSVVAYNKGGLASLILERMFFRNSIRQFSDLDSAIKWSLTKISEMENKKEVLK</sequence>
<dbReference type="STRING" id="570519.SAMN04488116_3452"/>
<organism evidence="1 2">
    <name type="scientific">Flagellimonas flava</name>
    <dbReference type="NCBI Taxonomy" id="570519"/>
    <lineage>
        <taxon>Bacteria</taxon>
        <taxon>Pseudomonadati</taxon>
        <taxon>Bacteroidota</taxon>
        <taxon>Flavobacteriia</taxon>
        <taxon>Flavobacteriales</taxon>
        <taxon>Flavobacteriaceae</taxon>
        <taxon>Flagellimonas</taxon>
    </lineage>
</organism>
<gene>
    <name evidence="1" type="ORF">SAMN04488116_3452</name>
</gene>
<name>A0A1M5Q1A5_9FLAO</name>
<protein>
    <recommendedName>
        <fullName evidence="3">SpoIIAA-like</fullName>
    </recommendedName>
</protein>
<evidence type="ECO:0000313" key="2">
    <source>
        <dbReference type="Proteomes" id="UP000184532"/>
    </source>
</evidence>
<dbReference type="Proteomes" id="UP000184532">
    <property type="component" value="Unassembled WGS sequence"/>
</dbReference>
<evidence type="ECO:0008006" key="3">
    <source>
        <dbReference type="Google" id="ProtNLM"/>
    </source>
</evidence>